<feature type="domain" description="Phospholipid/glycerol acyltransferase" evidence="2">
    <location>
        <begin position="62"/>
        <end position="189"/>
    </location>
</feature>
<keyword evidence="4" id="KW-1185">Reference proteome</keyword>
<evidence type="ECO:0000256" key="1">
    <source>
        <dbReference type="SAM" id="Phobius"/>
    </source>
</evidence>
<feature type="transmembrane region" description="Helical" evidence="1">
    <location>
        <begin position="290"/>
        <end position="310"/>
    </location>
</feature>
<dbReference type="PANTHER" id="PTHR31605:SF0">
    <property type="entry name" value="GLYCEROL-3-PHOSPHATE O-ACYLTRANSFERASE 1"/>
    <property type="match status" value="1"/>
</dbReference>
<accession>A0A6P0UHV8</accession>
<dbReference type="GO" id="GO:0008654">
    <property type="term" value="P:phospholipid biosynthetic process"/>
    <property type="evidence" value="ECO:0007669"/>
    <property type="project" value="TreeGrafter"/>
</dbReference>
<feature type="transmembrane region" description="Helical" evidence="1">
    <location>
        <begin position="322"/>
        <end position="342"/>
    </location>
</feature>
<dbReference type="Pfam" id="PF01553">
    <property type="entry name" value="Acyltransferase"/>
    <property type="match status" value="1"/>
</dbReference>
<evidence type="ECO:0000313" key="3">
    <source>
        <dbReference type="EMBL" id="NER10713.1"/>
    </source>
</evidence>
<name>A0A6P0UHV8_9FLAO</name>
<proteinExistence type="predicted"/>
<comment type="caution">
    <text evidence="3">The sequence shown here is derived from an EMBL/GenBank/DDBJ whole genome shotgun (WGS) entry which is preliminary data.</text>
</comment>
<dbReference type="RefSeq" id="WP_163693004.1">
    <property type="nucleotide sequence ID" value="NZ_FXTW01000002.1"/>
</dbReference>
<dbReference type="Proteomes" id="UP000468443">
    <property type="component" value="Unassembled WGS sequence"/>
</dbReference>
<keyword evidence="1" id="KW-0472">Membrane</keyword>
<gene>
    <name evidence="3" type="ORF">GWK09_09315</name>
</gene>
<dbReference type="GO" id="GO:0016287">
    <property type="term" value="F:glycerone-phosphate O-acyltransferase activity"/>
    <property type="evidence" value="ECO:0007669"/>
    <property type="project" value="TreeGrafter"/>
</dbReference>
<organism evidence="3 4">
    <name type="scientific">Muriicola jejuensis</name>
    <dbReference type="NCBI Taxonomy" id="504488"/>
    <lineage>
        <taxon>Bacteria</taxon>
        <taxon>Pseudomonadati</taxon>
        <taxon>Bacteroidota</taxon>
        <taxon>Flavobacteriia</taxon>
        <taxon>Flavobacteriales</taxon>
        <taxon>Flavobacteriaceae</taxon>
        <taxon>Muriicola</taxon>
    </lineage>
</organism>
<reference evidence="3 4" key="1">
    <citation type="submission" date="2020-01" db="EMBL/GenBank/DDBJ databases">
        <title>Muriicola jejuensis KCTC 22299.</title>
        <authorList>
            <person name="Wang G."/>
        </authorList>
    </citation>
    <scope>NUCLEOTIDE SEQUENCE [LARGE SCALE GENOMIC DNA]</scope>
    <source>
        <strain evidence="3 4">KCTC 22299</strain>
    </source>
</reference>
<protein>
    <recommendedName>
        <fullName evidence="2">Phospholipid/glycerol acyltransferase domain-containing protein</fullName>
    </recommendedName>
</protein>
<evidence type="ECO:0000259" key="2">
    <source>
        <dbReference type="SMART" id="SM00563"/>
    </source>
</evidence>
<dbReference type="InterPro" id="IPR052744">
    <property type="entry name" value="GPAT/DAPAT"/>
</dbReference>
<dbReference type="SUPFAM" id="SSF69593">
    <property type="entry name" value="Glycerol-3-phosphate (1)-acyltransferase"/>
    <property type="match status" value="1"/>
</dbReference>
<feature type="transmembrane region" description="Helical" evidence="1">
    <location>
        <begin position="349"/>
        <end position="367"/>
    </location>
</feature>
<dbReference type="EMBL" id="JAABOP010000002">
    <property type="protein sequence ID" value="NER10713.1"/>
    <property type="molecule type" value="Genomic_DNA"/>
</dbReference>
<dbReference type="AlphaFoldDB" id="A0A6P0UHV8"/>
<keyword evidence="1" id="KW-1133">Transmembrane helix</keyword>
<dbReference type="GO" id="GO:0004366">
    <property type="term" value="F:glycerol-3-phosphate O-acyltransferase activity"/>
    <property type="evidence" value="ECO:0007669"/>
    <property type="project" value="TreeGrafter"/>
</dbReference>
<dbReference type="InterPro" id="IPR002123">
    <property type="entry name" value="Plipid/glycerol_acylTrfase"/>
</dbReference>
<dbReference type="SMART" id="SM00563">
    <property type="entry name" value="PlsC"/>
    <property type="match status" value="1"/>
</dbReference>
<dbReference type="PANTHER" id="PTHR31605">
    <property type="entry name" value="GLYCEROL-3-PHOSPHATE O-ACYLTRANSFERASE 1"/>
    <property type="match status" value="1"/>
</dbReference>
<evidence type="ECO:0000313" key="4">
    <source>
        <dbReference type="Proteomes" id="UP000468443"/>
    </source>
</evidence>
<sequence>MAPDLRHAARVILGIQAPEEGGGRMRRFMYDLTRGIACFSLFCYFREMRLHGTRKVPRDRAVMFLANHQNALMDPLVIAAFTPFRTYFLTRADVFINPMVNQVFGFLRMLPVYRMRDGRDTLGRNEEIFENCTRILRGRGHILLFPEANHNIMRKVRPLSKGFTRILFAALEKHPDLDVLLIPVGINYENAAGFPDRVAFYFEDPIPARAFYDKEDIPGSVSRIKQKVSETLENSTTHIEEEDSYAEKLEYLHGLGVDLTDPTQTNNALRLYPHGPKKSGQRRGGILQGLLKGVFFLLNAPLILFWRLIIKPRILEVEFVSTFRFGYVFVAQPLFYILLWWICYTQIDALWATLLVAIHFLLSLLYIKAGRSA</sequence>
<keyword evidence="1" id="KW-0812">Transmembrane</keyword>